<feature type="chain" id="PRO_5046106780" evidence="3">
    <location>
        <begin position="18"/>
        <end position="277"/>
    </location>
</feature>
<proteinExistence type="predicted"/>
<keyword evidence="3" id="KW-0732">Signal</keyword>
<gene>
    <name evidence="5" type="ORF">BJX66DRAFT_317664</name>
</gene>
<dbReference type="PROSITE" id="PS51762">
    <property type="entry name" value="GH16_2"/>
    <property type="match status" value="1"/>
</dbReference>
<dbReference type="Pfam" id="PF00722">
    <property type="entry name" value="Glyco_hydro_16"/>
    <property type="match status" value="1"/>
</dbReference>
<reference evidence="5 6" key="1">
    <citation type="submission" date="2024-07" db="EMBL/GenBank/DDBJ databases">
        <title>Section-level genome sequencing and comparative genomics of Aspergillus sections Usti and Cavernicolus.</title>
        <authorList>
            <consortium name="Lawrence Berkeley National Laboratory"/>
            <person name="Nybo J.L."/>
            <person name="Vesth T.C."/>
            <person name="Theobald S."/>
            <person name="Frisvad J.C."/>
            <person name="Larsen T.O."/>
            <person name="Kjaerboelling I."/>
            <person name="Rothschild-Mancinelli K."/>
            <person name="Lyhne E.K."/>
            <person name="Kogle M.E."/>
            <person name="Barry K."/>
            <person name="Clum A."/>
            <person name="Na H."/>
            <person name="Ledsgaard L."/>
            <person name="Lin J."/>
            <person name="Lipzen A."/>
            <person name="Kuo A."/>
            <person name="Riley R."/>
            <person name="Mondo S."/>
            <person name="Labutti K."/>
            <person name="Haridas S."/>
            <person name="Pangalinan J."/>
            <person name="Salamov A.A."/>
            <person name="Simmons B.A."/>
            <person name="Magnuson J.K."/>
            <person name="Chen J."/>
            <person name="Drula E."/>
            <person name="Henrissat B."/>
            <person name="Wiebenga A."/>
            <person name="Lubbers R.J."/>
            <person name="Gomes A.C."/>
            <person name="Makela M.R."/>
            <person name="Stajich J."/>
            <person name="Grigoriev I.V."/>
            <person name="Mortensen U.H."/>
            <person name="De Vries R.P."/>
            <person name="Baker S.E."/>
            <person name="Andersen M.R."/>
        </authorList>
    </citation>
    <scope>NUCLEOTIDE SEQUENCE [LARGE SCALE GENOMIC DNA]</scope>
    <source>
        <strain evidence="5 6">CBS 209.92</strain>
    </source>
</reference>
<keyword evidence="2" id="KW-0472">Membrane</keyword>
<evidence type="ECO:0000259" key="4">
    <source>
        <dbReference type="PROSITE" id="PS51762"/>
    </source>
</evidence>
<evidence type="ECO:0000256" key="2">
    <source>
        <dbReference type="ARBA" id="ARBA00022475"/>
    </source>
</evidence>
<keyword evidence="2" id="KW-1003">Cell membrane</keyword>
<dbReference type="CDD" id="cd00413">
    <property type="entry name" value="Glyco_hydrolase_16"/>
    <property type="match status" value="1"/>
</dbReference>
<feature type="signal peptide" evidence="3">
    <location>
        <begin position="1"/>
        <end position="17"/>
    </location>
</feature>
<dbReference type="InterPro" id="IPR013320">
    <property type="entry name" value="ConA-like_dom_sf"/>
</dbReference>
<dbReference type="InterPro" id="IPR000757">
    <property type="entry name" value="Beta-glucanase-like"/>
</dbReference>
<sequence>MLSVLKISLVLAGVAAAQDATYANRIYHDFRSLNKCGSATEPANITNDAESAAATVQSGYLTSEAWINDFGIQVWGSPASKDAPIRKLNSNANVYIHRDESSTSSHLTLRAYRNENFISSAEVESKVHNMFHASIRVRARVRGDAGVCAGIFTYYDDDNESDIEILTRDPTNHIRYTNQPGLDDEGNEIPGASIDAVMAGGAVWNEWNDHRLDWAEDLSSWYLNGELVHNKTYGVPSQPSLAILNMWGNGGVWTGDMDVGAAAYLDIEWIEILYNTV</sequence>
<organism evidence="5 6">
    <name type="scientific">Aspergillus keveii</name>
    <dbReference type="NCBI Taxonomy" id="714993"/>
    <lineage>
        <taxon>Eukaryota</taxon>
        <taxon>Fungi</taxon>
        <taxon>Dikarya</taxon>
        <taxon>Ascomycota</taxon>
        <taxon>Pezizomycotina</taxon>
        <taxon>Eurotiomycetes</taxon>
        <taxon>Eurotiomycetidae</taxon>
        <taxon>Eurotiales</taxon>
        <taxon>Aspergillaceae</taxon>
        <taxon>Aspergillus</taxon>
        <taxon>Aspergillus subgen. Nidulantes</taxon>
    </lineage>
</organism>
<comment type="caution">
    <text evidence="5">The sequence shown here is derived from an EMBL/GenBank/DDBJ whole genome shotgun (WGS) entry which is preliminary data.</text>
</comment>
<evidence type="ECO:0000256" key="1">
    <source>
        <dbReference type="ARBA" id="ARBA00004609"/>
    </source>
</evidence>
<accession>A0ABR4FKS3</accession>
<evidence type="ECO:0000313" key="5">
    <source>
        <dbReference type="EMBL" id="KAL2783864.1"/>
    </source>
</evidence>
<name>A0ABR4FKS3_9EURO</name>
<dbReference type="PANTHER" id="PTHR38121:SF4">
    <property type="entry name" value="GH16 DOMAIN-CONTAINING PROTEIN-RELATED"/>
    <property type="match status" value="1"/>
</dbReference>
<evidence type="ECO:0000313" key="6">
    <source>
        <dbReference type="Proteomes" id="UP001610563"/>
    </source>
</evidence>
<protein>
    <submittedName>
        <fullName evidence="5">Concanavalin A-like lectin/glucanase domain-containing protein</fullName>
    </submittedName>
</protein>
<dbReference type="Proteomes" id="UP001610563">
    <property type="component" value="Unassembled WGS sequence"/>
</dbReference>
<dbReference type="EMBL" id="JBFTWV010000207">
    <property type="protein sequence ID" value="KAL2783864.1"/>
    <property type="molecule type" value="Genomic_DNA"/>
</dbReference>
<comment type="subcellular location">
    <subcellularLocation>
        <location evidence="1">Cell membrane</location>
        <topology evidence="1">Lipid-anchor</topology>
        <topology evidence="1">GPI-anchor</topology>
    </subcellularLocation>
</comment>
<evidence type="ECO:0000256" key="3">
    <source>
        <dbReference type="SAM" id="SignalP"/>
    </source>
</evidence>
<feature type="domain" description="GH16" evidence="4">
    <location>
        <begin position="20"/>
        <end position="277"/>
    </location>
</feature>
<dbReference type="SUPFAM" id="SSF49899">
    <property type="entry name" value="Concanavalin A-like lectins/glucanases"/>
    <property type="match status" value="1"/>
</dbReference>
<keyword evidence="6" id="KW-1185">Reference proteome</keyword>
<dbReference type="PANTHER" id="PTHR38121">
    <property type="entry name" value="GH16 DOMAIN-CONTAINING PROTEIN"/>
    <property type="match status" value="1"/>
</dbReference>
<dbReference type="Gene3D" id="2.60.120.200">
    <property type="match status" value="1"/>
</dbReference>